<dbReference type="EMBL" id="LAZR01001673">
    <property type="protein sequence ID" value="KKN41015.1"/>
    <property type="molecule type" value="Genomic_DNA"/>
</dbReference>
<dbReference type="Gene3D" id="3.20.20.70">
    <property type="entry name" value="Aldolase class I"/>
    <property type="match status" value="1"/>
</dbReference>
<dbReference type="GO" id="GO:0018580">
    <property type="term" value="F:nitronate monooxygenase activity"/>
    <property type="evidence" value="ECO:0007669"/>
    <property type="project" value="InterPro"/>
</dbReference>
<evidence type="ECO:0000313" key="4">
    <source>
        <dbReference type="EMBL" id="KKN41015.1"/>
    </source>
</evidence>
<dbReference type="Pfam" id="PF03060">
    <property type="entry name" value="NMO"/>
    <property type="match status" value="1"/>
</dbReference>
<dbReference type="PANTHER" id="PTHR32332">
    <property type="entry name" value="2-NITROPROPANE DIOXYGENASE"/>
    <property type="match status" value="1"/>
</dbReference>
<sequence length="367" mass="39430">MTIETNITKMFGIKHPIFSAAMGPFYTTDLCVAVSEAGGLGVLSHTSIKRGTNIGTETTSSTARMGADVVEAMKENMKFVVEHTDKPFGFNIRTSRNELQAPKLCNEIPKFIMENQRIREQCIYALTSAGSSKTLPATKSFQELKKKSEIKHFHVAPALWLADKCVASGVDGMVVTGGEGGGHQSYERVSTLVLLQQVQKKHPDFPVIACGGFATGAGLAAALSMGAGGIAMGSRFIASKDAEFHESYKAVVPPSKASDTILVTGALGPIRLWKNEYSLHHGLVADKEAKMAEEQKMRKMSREDLIKEFIASANAYMAAYRGDVKSGAVLLGQSIGVIDSIESVSDIINEIVSDAEGLIKNVAKNIK</sequence>
<name>A0A0F9QAM3_9ZZZZ</name>
<dbReference type="InterPro" id="IPR004136">
    <property type="entry name" value="NMO"/>
</dbReference>
<dbReference type="CDD" id="cd04730">
    <property type="entry name" value="NPD_like"/>
    <property type="match status" value="1"/>
</dbReference>
<proteinExistence type="predicted"/>
<organism evidence="4">
    <name type="scientific">marine sediment metagenome</name>
    <dbReference type="NCBI Taxonomy" id="412755"/>
    <lineage>
        <taxon>unclassified sequences</taxon>
        <taxon>metagenomes</taxon>
        <taxon>ecological metagenomes</taxon>
    </lineage>
</organism>
<evidence type="ECO:0000256" key="1">
    <source>
        <dbReference type="ARBA" id="ARBA00022630"/>
    </source>
</evidence>
<protein>
    <submittedName>
        <fullName evidence="4">Uncharacterized protein</fullName>
    </submittedName>
</protein>
<accession>A0A0F9QAM3</accession>
<dbReference type="InterPro" id="IPR013785">
    <property type="entry name" value="Aldolase_TIM"/>
</dbReference>
<dbReference type="SUPFAM" id="SSF51412">
    <property type="entry name" value="Inosine monophosphate dehydrogenase (IMPDH)"/>
    <property type="match status" value="1"/>
</dbReference>
<dbReference type="PANTHER" id="PTHR32332:SF20">
    <property type="entry name" value="2-NITROPROPANE DIOXYGENASE-LIKE PROTEIN"/>
    <property type="match status" value="1"/>
</dbReference>
<evidence type="ECO:0000256" key="2">
    <source>
        <dbReference type="ARBA" id="ARBA00022643"/>
    </source>
</evidence>
<keyword evidence="2" id="KW-0288">FMN</keyword>
<gene>
    <name evidence="4" type="ORF">LCGC14_0727620</name>
</gene>
<comment type="caution">
    <text evidence="4">The sequence shown here is derived from an EMBL/GenBank/DDBJ whole genome shotgun (WGS) entry which is preliminary data.</text>
</comment>
<dbReference type="AlphaFoldDB" id="A0A0F9QAM3"/>
<keyword evidence="3" id="KW-0560">Oxidoreductase</keyword>
<keyword evidence="1" id="KW-0285">Flavoprotein</keyword>
<reference evidence="4" key="1">
    <citation type="journal article" date="2015" name="Nature">
        <title>Complex archaea that bridge the gap between prokaryotes and eukaryotes.</title>
        <authorList>
            <person name="Spang A."/>
            <person name="Saw J.H."/>
            <person name="Jorgensen S.L."/>
            <person name="Zaremba-Niedzwiedzka K."/>
            <person name="Martijn J."/>
            <person name="Lind A.E."/>
            <person name="van Eijk R."/>
            <person name="Schleper C."/>
            <person name="Guy L."/>
            <person name="Ettema T.J."/>
        </authorList>
    </citation>
    <scope>NUCLEOTIDE SEQUENCE</scope>
</reference>
<evidence type="ECO:0000256" key="3">
    <source>
        <dbReference type="ARBA" id="ARBA00023002"/>
    </source>
</evidence>